<dbReference type="Pfam" id="PF14475">
    <property type="entry name" value="Mso1_Sec1_bdg"/>
    <property type="match status" value="1"/>
</dbReference>
<feature type="compositionally biased region" description="Polar residues" evidence="1">
    <location>
        <begin position="122"/>
        <end position="140"/>
    </location>
</feature>
<dbReference type="GeneID" id="34522439"/>
<dbReference type="HOGENOM" id="CLU_1669637_0_0_1"/>
<name>W6MUA7_9ASCO</name>
<gene>
    <name evidence="3" type="ORF">KUCA_T00005049001</name>
</gene>
<evidence type="ECO:0000313" key="4">
    <source>
        <dbReference type="Proteomes" id="UP000019384"/>
    </source>
</evidence>
<evidence type="ECO:0000313" key="3">
    <source>
        <dbReference type="EMBL" id="CDK29062.1"/>
    </source>
</evidence>
<sequence>MDRVWGKVKNATKIMSSSEEDGDSEQSTAVHKAMLRYYEEHGQMPPEWLAPRRAHQHQAHLQSQTQSPSRSQNSQQQSYQQAPQPTQKYEQPQAGRSASATNTEPVQRRPPISIAQSMGHLNISTRPTGSTPGRQPSANSRMMEKMRSGQSARIARRT</sequence>
<keyword evidence="4" id="KW-1185">Reference proteome</keyword>
<reference evidence="3" key="2">
    <citation type="submission" date="2014-02" db="EMBL/GenBank/DDBJ databases">
        <title>Complete DNA sequence of /Kuraishia capsulata/ illustrates novel genomic features among budding yeasts (/Saccharomycotina/).</title>
        <authorList>
            <person name="Morales L."/>
            <person name="Noel B."/>
            <person name="Porcel B."/>
            <person name="Marcet-Houben M."/>
            <person name="Hullo M-F."/>
            <person name="Sacerdot C."/>
            <person name="Tekaia F."/>
            <person name="Leh-Louis V."/>
            <person name="Despons L."/>
            <person name="Khanna V."/>
            <person name="Aury J-M."/>
            <person name="Barbe V."/>
            <person name="Couloux A."/>
            <person name="Labadie K."/>
            <person name="Pelletier E."/>
            <person name="Souciet J-L."/>
            <person name="Boekhout T."/>
            <person name="Gabaldon T."/>
            <person name="Wincker P."/>
            <person name="Dujon B."/>
        </authorList>
    </citation>
    <scope>NUCLEOTIDE SEQUENCE</scope>
    <source>
        <strain evidence="3">CBS 1993</strain>
    </source>
</reference>
<evidence type="ECO:0000256" key="1">
    <source>
        <dbReference type="SAM" id="MobiDB-lite"/>
    </source>
</evidence>
<feature type="region of interest" description="Disordered" evidence="1">
    <location>
        <begin position="1"/>
        <end position="158"/>
    </location>
</feature>
<feature type="compositionally biased region" description="Low complexity" evidence="1">
    <location>
        <begin position="62"/>
        <end position="87"/>
    </location>
</feature>
<dbReference type="EMBL" id="HG793130">
    <property type="protein sequence ID" value="CDK29062.1"/>
    <property type="molecule type" value="Genomic_DNA"/>
</dbReference>
<evidence type="ECO:0000259" key="2">
    <source>
        <dbReference type="Pfam" id="PF14475"/>
    </source>
</evidence>
<dbReference type="Proteomes" id="UP000019384">
    <property type="component" value="Unassembled WGS sequence"/>
</dbReference>
<proteinExistence type="predicted"/>
<reference evidence="3" key="1">
    <citation type="submission" date="2013-12" db="EMBL/GenBank/DDBJ databases">
        <authorList>
            <person name="Genoscope - CEA"/>
        </authorList>
    </citation>
    <scope>NUCLEOTIDE SEQUENCE</scope>
    <source>
        <strain evidence="3">CBS 1993</strain>
    </source>
</reference>
<accession>W6MUA7</accession>
<dbReference type="InterPro" id="IPR028095">
    <property type="entry name" value="Mso1_N_dom"/>
</dbReference>
<feature type="compositionally biased region" description="Polar residues" evidence="1">
    <location>
        <begin position="88"/>
        <end position="105"/>
    </location>
</feature>
<protein>
    <recommendedName>
        <fullName evidence="2">Mso1 N-terminal domain-containing protein</fullName>
    </recommendedName>
</protein>
<dbReference type="AlphaFoldDB" id="W6MUA7"/>
<dbReference type="RefSeq" id="XP_022461051.1">
    <property type="nucleotide sequence ID" value="XM_022606194.1"/>
</dbReference>
<feature type="domain" description="Mso1 N-terminal" evidence="2">
    <location>
        <begin position="12"/>
        <end position="49"/>
    </location>
</feature>
<organism evidence="3 4">
    <name type="scientific">Kuraishia capsulata CBS 1993</name>
    <dbReference type="NCBI Taxonomy" id="1382522"/>
    <lineage>
        <taxon>Eukaryota</taxon>
        <taxon>Fungi</taxon>
        <taxon>Dikarya</taxon>
        <taxon>Ascomycota</taxon>
        <taxon>Saccharomycotina</taxon>
        <taxon>Pichiomycetes</taxon>
        <taxon>Pichiales</taxon>
        <taxon>Pichiaceae</taxon>
        <taxon>Kuraishia</taxon>
    </lineage>
</organism>